<gene>
    <name evidence="2" type="ORF">LX32DRAFT_108113</name>
</gene>
<feature type="compositionally biased region" description="Basic and acidic residues" evidence="1">
    <location>
        <begin position="96"/>
        <end position="113"/>
    </location>
</feature>
<reference evidence="2" key="1">
    <citation type="submission" date="2021-06" db="EMBL/GenBank/DDBJ databases">
        <title>Comparative genomics, transcriptomics and evolutionary studies reveal genomic signatures of adaptation to plant cell wall in hemibiotrophic fungi.</title>
        <authorList>
            <consortium name="DOE Joint Genome Institute"/>
            <person name="Baroncelli R."/>
            <person name="Diaz J.F."/>
            <person name="Benocci T."/>
            <person name="Peng M."/>
            <person name="Battaglia E."/>
            <person name="Haridas S."/>
            <person name="Andreopoulos W."/>
            <person name="Labutti K."/>
            <person name="Pangilinan J."/>
            <person name="Floch G.L."/>
            <person name="Makela M.R."/>
            <person name="Henrissat B."/>
            <person name="Grigoriev I.V."/>
            <person name="Crouch J.A."/>
            <person name="De Vries R.P."/>
            <person name="Sukno S.A."/>
            <person name="Thon M.R."/>
        </authorList>
    </citation>
    <scope>NUCLEOTIDE SEQUENCE</scope>
    <source>
        <strain evidence="2">MAFF235873</strain>
    </source>
</reference>
<name>A0AAD9H8U3_9PEZI</name>
<organism evidence="2 3">
    <name type="scientific">Colletotrichum zoysiae</name>
    <dbReference type="NCBI Taxonomy" id="1216348"/>
    <lineage>
        <taxon>Eukaryota</taxon>
        <taxon>Fungi</taxon>
        <taxon>Dikarya</taxon>
        <taxon>Ascomycota</taxon>
        <taxon>Pezizomycotina</taxon>
        <taxon>Sordariomycetes</taxon>
        <taxon>Hypocreomycetidae</taxon>
        <taxon>Glomerellales</taxon>
        <taxon>Glomerellaceae</taxon>
        <taxon>Colletotrichum</taxon>
        <taxon>Colletotrichum graminicola species complex</taxon>
    </lineage>
</organism>
<comment type="caution">
    <text evidence="2">The sequence shown here is derived from an EMBL/GenBank/DDBJ whole genome shotgun (WGS) entry which is preliminary data.</text>
</comment>
<protein>
    <submittedName>
        <fullName evidence="2">Uncharacterized protein</fullName>
    </submittedName>
</protein>
<dbReference type="AlphaFoldDB" id="A0AAD9H8U3"/>
<dbReference type="Proteomes" id="UP001232148">
    <property type="component" value="Unassembled WGS sequence"/>
</dbReference>
<feature type="region of interest" description="Disordered" evidence="1">
    <location>
        <begin position="33"/>
        <end position="113"/>
    </location>
</feature>
<evidence type="ECO:0000313" key="3">
    <source>
        <dbReference type="Proteomes" id="UP001232148"/>
    </source>
</evidence>
<proteinExistence type="predicted"/>
<keyword evidence="3" id="KW-1185">Reference proteome</keyword>
<accession>A0AAD9H8U3</accession>
<evidence type="ECO:0000313" key="2">
    <source>
        <dbReference type="EMBL" id="KAK2024368.1"/>
    </source>
</evidence>
<feature type="compositionally biased region" description="Basic residues" evidence="1">
    <location>
        <begin position="37"/>
        <end position="53"/>
    </location>
</feature>
<sequence length="113" mass="13111">MLKSIDLLWLLVAGQKRPWVRGGREDERKRWKDVHIHTHTHTHTRGMMKRRRRSSVERLENQGNLPLGSGKPPLSQPNPSQCFTQLSERSNLHGRGSKEARDQSQRGRKGDRS</sequence>
<feature type="compositionally biased region" description="Polar residues" evidence="1">
    <location>
        <begin position="77"/>
        <end position="89"/>
    </location>
</feature>
<dbReference type="EMBL" id="MU842967">
    <property type="protein sequence ID" value="KAK2024368.1"/>
    <property type="molecule type" value="Genomic_DNA"/>
</dbReference>
<evidence type="ECO:0000256" key="1">
    <source>
        <dbReference type="SAM" id="MobiDB-lite"/>
    </source>
</evidence>